<dbReference type="GO" id="GO:0005886">
    <property type="term" value="C:plasma membrane"/>
    <property type="evidence" value="ECO:0007669"/>
    <property type="project" value="UniProtKB-SubCell"/>
</dbReference>
<feature type="transmembrane region" description="Helical" evidence="6">
    <location>
        <begin position="42"/>
        <end position="73"/>
    </location>
</feature>
<keyword evidence="5 6" id="KW-0472">Membrane</keyword>
<dbReference type="EMBL" id="RJSF01000038">
    <property type="protein sequence ID" value="RNM14677.1"/>
    <property type="molecule type" value="Genomic_DNA"/>
</dbReference>
<protein>
    <submittedName>
        <fullName evidence="8">Type II secretion system protein</fullName>
    </submittedName>
</protein>
<evidence type="ECO:0000256" key="3">
    <source>
        <dbReference type="ARBA" id="ARBA00022692"/>
    </source>
</evidence>
<evidence type="ECO:0000256" key="5">
    <source>
        <dbReference type="ARBA" id="ARBA00023136"/>
    </source>
</evidence>
<dbReference type="InterPro" id="IPR018076">
    <property type="entry name" value="T2SS_GspF_dom"/>
</dbReference>
<dbReference type="Pfam" id="PF00482">
    <property type="entry name" value="T2SSF"/>
    <property type="match status" value="1"/>
</dbReference>
<evidence type="ECO:0000256" key="4">
    <source>
        <dbReference type="ARBA" id="ARBA00022989"/>
    </source>
</evidence>
<accession>A0A3N0GQH7</accession>
<evidence type="ECO:0000313" key="8">
    <source>
        <dbReference type="EMBL" id="RNM14677.1"/>
    </source>
</evidence>
<evidence type="ECO:0000256" key="1">
    <source>
        <dbReference type="ARBA" id="ARBA00004651"/>
    </source>
</evidence>
<name>A0A3N0GQH7_9ACTN</name>
<proteinExistence type="predicted"/>
<comment type="subcellular location">
    <subcellularLocation>
        <location evidence="1">Cell membrane</location>
        <topology evidence="1">Multi-pass membrane protein</topology>
    </subcellularLocation>
</comment>
<dbReference type="Proteomes" id="UP000279994">
    <property type="component" value="Unassembled WGS sequence"/>
</dbReference>
<evidence type="ECO:0000256" key="6">
    <source>
        <dbReference type="SAM" id="Phobius"/>
    </source>
</evidence>
<dbReference type="PANTHER" id="PTHR35007">
    <property type="entry name" value="INTEGRAL MEMBRANE PROTEIN-RELATED"/>
    <property type="match status" value="1"/>
</dbReference>
<evidence type="ECO:0000313" key="9">
    <source>
        <dbReference type="Proteomes" id="UP000279994"/>
    </source>
</evidence>
<comment type="caution">
    <text evidence="8">The sequence shown here is derived from an EMBL/GenBank/DDBJ whole genome shotgun (WGS) entry which is preliminary data.</text>
</comment>
<keyword evidence="3 6" id="KW-0812">Transmembrane</keyword>
<reference evidence="8 9" key="1">
    <citation type="submission" date="2018-11" db="EMBL/GenBank/DDBJ databases">
        <authorList>
            <person name="Li F."/>
        </authorList>
    </citation>
    <scope>NUCLEOTIDE SEQUENCE [LARGE SCALE GENOMIC DNA]</scope>
    <source>
        <strain evidence="8 9">Gsoil 818</strain>
    </source>
</reference>
<dbReference type="OrthoDB" id="3830559at2"/>
<dbReference type="AlphaFoldDB" id="A0A3N0GQH7"/>
<evidence type="ECO:0000256" key="2">
    <source>
        <dbReference type="ARBA" id="ARBA00022475"/>
    </source>
</evidence>
<gene>
    <name evidence="8" type="ORF">EFL26_10490</name>
</gene>
<dbReference type="RefSeq" id="WP_123222845.1">
    <property type="nucleotide sequence ID" value="NZ_RJSF01000038.1"/>
</dbReference>
<evidence type="ECO:0000259" key="7">
    <source>
        <dbReference type="Pfam" id="PF00482"/>
    </source>
</evidence>
<keyword evidence="2" id="KW-1003">Cell membrane</keyword>
<feature type="domain" description="Type II secretion system protein GspF" evidence="7">
    <location>
        <begin position="102"/>
        <end position="215"/>
    </location>
</feature>
<sequence>MSPAAASAAVCAAAAGALLVRAPALLRPVRPRPWPRRAAPVALLVAGAAASVALLDGVRLVLVLIVGAASWAAAREVRRARRRVSADRRADLVLGLCDGLAADLRAGQPPVSAVTAAVEDWPELAPVAAAARLGADVPHAFRELSRQPGAAQLRVVAAAWHVGQRSGAGLADSLAAAADQVRAERSTSRTVATELAAAQATARLLAALPLGVLLLGSGLGGDPIGFLLGTAPGLACLGVGLSLEYAGLCWLARIGDQVTGRGRR</sequence>
<keyword evidence="9" id="KW-1185">Reference proteome</keyword>
<dbReference type="PANTHER" id="PTHR35007:SF4">
    <property type="entry name" value="CONSERVED TRANSMEMBRANE PROTEIN-RELATED"/>
    <property type="match status" value="1"/>
</dbReference>
<keyword evidence="4 6" id="KW-1133">Transmembrane helix</keyword>
<organism evidence="8 9">
    <name type="scientific">Nocardioides pocheonensis</name>
    <dbReference type="NCBI Taxonomy" id="661485"/>
    <lineage>
        <taxon>Bacteria</taxon>
        <taxon>Bacillati</taxon>
        <taxon>Actinomycetota</taxon>
        <taxon>Actinomycetes</taxon>
        <taxon>Propionibacteriales</taxon>
        <taxon>Nocardioidaceae</taxon>
        <taxon>Nocardioides</taxon>
    </lineage>
</organism>